<dbReference type="EMBL" id="JACHEO010000009">
    <property type="protein sequence ID" value="MBB5348153.1"/>
    <property type="molecule type" value="Genomic_DNA"/>
</dbReference>
<comment type="caution">
    <text evidence="1">The sequence shown here is derived from an EMBL/GenBank/DDBJ whole genome shotgun (WGS) entry which is preliminary data.</text>
</comment>
<accession>A0A840UTR9</accession>
<dbReference type="AlphaFoldDB" id="A0A840UTR9"/>
<dbReference type="InterPro" id="IPR036390">
    <property type="entry name" value="WH_DNA-bd_sf"/>
</dbReference>
<sequence length="83" mass="8634">MNCGCGCACSGNANTLSDEHKQILAAMEKCGGPCGTKDIAAATGYETKSLSAKIADLKKQGYVDSPVRCKYGITDQGRTVLKS</sequence>
<dbReference type="RefSeq" id="WP_183350618.1">
    <property type="nucleotide sequence ID" value="NZ_JACHEO010000009.1"/>
</dbReference>
<dbReference type="InterPro" id="IPR036388">
    <property type="entry name" value="WH-like_DNA-bd_sf"/>
</dbReference>
<evidence type="ECO:0000313" key="1">
    <source>
        <dbReference type="EMBL" id="MBB5348153.1"/>
    </source>
</evidence>
<dbReference type="Proteomes" id="UP000539642">
    <property type="component" value="Unassembled WGS sequence"/>
</dbReference>
<gene>
    <name evidence="1" type="ORF">HNQ81_001884</name>
</gene>
<evidence type="ECO:0000313" key="2">
    <source>
        <dbReference type="Proteomes" id="UP000539642"/>
    </source>
</evidence>
<reference evidence="1 2" key="1">
    <citation type="submission" date="2020-08" db="EMBL/GenBank/DDBJ databases">
        <title>Genomic Encyclopedia of Type Strains, Phase IV (KMG-IV): sequencing the most valuable type-strain genomes for metagenomic binning, comparative biology and taxonomic classification.</title>
        <authorList>
            <person name="Goeker M."/>
        </authorList>
    </citation>
    <scope>NUCLEOTIDE SEQUENCE [LARGE SCALE GENOMIC DNA]</scope>
    <source>
        <strain evidence="1 2">DSM 28570</strain>
    </source>
</reference>
<dbReference type="Gene3D" id="1.10.10.10">
    <property type="entry name" value="Winged helix-like DNA-binding domain superfamily/Winged helix DNA-binding domain"/>
    <property type="match status" value="1"/>
</dbReference>
<proteinExistence type="predicted"/>
<dbReference type="SUPFAM" id="SSF46785">
    <property type="entry name" value="Winged helix' DNA-binding domain"/>
    <property type="match status" value="1"/>
</dbReference>
<name>A0A840UTR9_9BACT</name>
<keyword evidence="2" id="KW-1185">Reference proteome</keyword>
<protein>
    <submittedName>
        <fullName evidence="1">Putative transcriptional regulator</fullName>
    </submittedName>
</protein>
<organism evidence="1 2">
    <name type="scientific">Desulfoprunum benzoelyticum</name>
    <dbReference type="NCBI Taxonomy" id="1506996"/>
    <lineage>
        <taxon>Bacteria</taxon>
        <taxon>Pseudomonadati</taxon>
        <taxon>Thermodesulfobacteriota</taxon>
        <taxon>Desulfobulbia</taxon>
        <taxon>Desulfobulbales</taxon>
        <taxon>Desulfobulbaceae</taxon>
        <taxon>Desulfoprunum</taxon>
    </lineage>
</organism>